<dbReference type="EMBL" id="OCNH01000001">
    <property type="protein sequence ID" value="SOD80854.1"/>
    <property type="molecule type" value="Genomic_DNA"/>
</dbReference>
<proteinExistence type="predicted"/>
<accession>A0A286FDF2</accession>
<keyword evidence="2" id="KW-1185">Reference proteome</keyword>
<name>A0A286FDF2_9BACT</name>
<sequence>MNQYKKEIIVVFHKDRTPLDTHAEIRLAQNATSGYWAYGYDLTTHHSGSGCSANPNGRSLYPSKDEAIRQALAHIEKRTASEGQRPNDENSAEYRTLNLAIRNYSASINQLSLFC</sequence>
<dbReference type="RefSeq" id="WP_097125211.1">
    <property type="nucleotide sequence ID" value="NZ_OCNH01000001.1"/>
</dbReference>
<dbReference type="Proteomes" id="UP000219452">
    <property type="component" value="Unassembled WGS sequence"/>
</dbReference>
<reference evidence="2" key="1">
    <citation type="submission" date="2017-09" db="EMBL/GenBank/DDBJ databases">
        <authorList>
            <person name="Varghese N."/>
            <person name="Submissions S."/>
        </authorList>
    </citation>
    <scope>NUCLEOTIDE SEQUENCE [LARGE SCALE GENOMIC DNA]</scope>
    <source>
        <strain evidence="2">DSM 29961</strain>
    </source>
</reference>
<evidence type="ECO:0000313" key="1">
    <source>
        <dbReference type="EMBL" id="SOD80854.1"/>
    </source>
</evidence>
<gene>
    <name evidence="1" type="ORF">SAMN06269250_1589</name>
</gene>
<evidence type="ECO:0000313" key="2">
    <source>
        <dbReference type="Proteomes" id="UP000219452"/>
    </source>
</evidence>
<dbReference type="AlphaFoldDB" id="A0A286FDF2"/>
<protein>
    <submittedName>
        <fullName evidence="1">Uncharacterized protein</fullName>
    </submittedName>
</protein>
<organism evidence="1 2">
    <name type="scientific">Spirosoma fluviale</name>
    <dbReference type="NCBI Taxonomy" id="1597977"/>
    <lineage>
        <taxon>Bacteria</taxon>
        <taxon>Pseudomonadati</taxon>
        <taxon>Bacteroidota</taxon>
        <taxon>Cytophagia</taxon>
        <taxon>Cytophagales</taxon>
        <taxon>Cytophagaceae</taxon>
        <taxon>Spirosoma</taxon>
    </lineage>
</organism>